<evidence type="ECO:0000256" key="2">
    <source>
        <dbReference type="ARBA" id="ARBA00023242"/>
    </source>
</evidence>
<evidence type="ECO:0000256" key="1">
    <source>
        <dbReference type="ARBA" id="ARBA00004123"/>
    </source>
</evidence>
<evidence type="ECO:0000313" key="5">
    <source>
        <dbReference type="EMBL" id="KAK6774380.1"/>
    </source>
</evidence>
<dbReference type="PANTHER" id="PTHR13681">
    <property type="entry name" value="SURVIVAL OF MOTOR NEURON-RELATED-SPLICING FACTOR 30-RELATED"/>
    <property type="match status" value="1"/>
</dbReference>
<protein>
    <recommendedName>
        <fullName evidence="4">RecQ mediated genome instability protein 1 OB-fold domain-containing protein</fullName>
    </recommendedName>
</protein>
<feature type="compositionally biased region" description="Basic residues" evidence="3">
    <location>
        <begin position="354"/>
        <end position="365"/>
    </location>
</feature>
<comment type="subcellular location">
    <subcellularLocation>
        <location evidence="1">Nucleus</location>
    </subcellularLocation>
</comment>
<reference evidence="5 6" key="1">
    <citation type="submission" date="2024-02" db="EMBL/GenBank/DDBJ databases">
        <title>de novo genome assembly of Solanum bulbocastanum strain 11H21.</title>
        <authorList>
            <person name="Hosaka A.J."/>
        </authorList>
    </citation>
    <scope>NUCLEOTIDE SEQUENCE [LARGE SCALE GENOMIC DNA]</scope>
    <source>
        <tissue evidence="5">Young leaves</tissue>
    </source>
</reference>
<organism evidence="5 6">
    <name type="scientific">Solanum bulbocastanum</name>
    <name type="common">Wild potato</name>
    <dbReference type="NCBI Taxonomy" id="147425"/>
    <lineage>
        <taxon>Eukaryota</taxon>
        <taxon>Viridiplantae</taxon>
        <taxon>Streptophyta</taxon>
        <taxon>Embryophyta</taxon>
        <taxon>Tracheophyta</taxon>
        <taxon>Spermatophyta</taxon>
        <taxon>Magnoliopsida</taxon>
        <taxon>eudicotyledons</taxon>
        <taxon>Gunneridae</taxon>
        <taxon>Pentapetalae</taxon>
        <taxon>asterids</taxon>
        <taxon>lamiids</taxon>
        <taxon>Solanales</taxon>
        <taxon>Solanaceae</taxon>
        <taxon>Solanoideae</taxon>
        <taxon>Solaneae</taxon>
        <taxon>Solanum</taxon>
    </lineage>
</organism>
<accession>A0AAN8SS26</accession>
<dbReference type="InterPro" id="IPR013894">
    <property type="entry name" value="RMI1_OB"/>
</dbReference>
<evidence type="ECO:0000313" key="6">
    <source>
        <dbReference type="Proteomes" id="UP001371456"/>
    </source>
</evidence>
<feature type="domain" description="RecQ mediated genome instability protein 1 OB-fold" evidence="4">
    <location>
        <begin position="113"/>
        <end position="194"/>
    </location>
</feature>
<feature type="compositionally biased region" description="Polar residues" evidence="3">
    <location>
        <begin position="257"/>
        <end position="280"/>
    </location>
</feature>
<evidence type="ECO:0000256" key="3">
    <source>
        <dbReference type="SAM" id="MobiDB-lite"/>
    </source>
</evidence>
<dbReference type="Pfam" id="PF08585">
    <property type="entry name" value="RMI1_N_C"/>
    <property type="match status" value="1"/>
</dbReference>
<proteinExistence type="predicted"/>
<feature type="compositionally biased region" description="Basic and acidic residues" evidence="3">
    <location>
        <begin position="284"/>
        <end position="295"/>
    </location>
</feature>
<dbReference type="AlphaFoldDB" id="A0AAN8SS26"/>
<keyword evidence="2" id="KW-0539">Nucleus</keyword>
<feature type="region of interest" description="Disordered" evidence="3">
    <location>
        <begin position="437"/>
        <end position="473"/>
    </location>
</feature>
<dbReference type="GO" id="GO:0005634">
    <property type="term" value="C:nucleus"/>
    <property type="evidence" value="ECO:0007669"/>
    <property type="project" value="UniProtKB-SubCell"/>
</dbReference>
<feature type="region of interest" description="Disordered" evidence="3">
    <location>
        <begin position="256"/>
        <end position="302"/>
    </location>
</feature>
<gene>
    <name evidence="5" type="ORF">RDI58_029619</name>
</gene>
<dbReference type="Proteomes" id="UP001371456">
    <property type="component" value="Unassembled WGS sequence"/>
</dbReference>
<sequence length="473" mass="52567">MENPSSSENLLQTLNTRGWCFRDINLVNSLIEAQLPSSYTVSSIESELLNMDLRSVGGKSLPDFSLLRKLSHIQGPKVLQYLEEVVLDFAELVSVLLAPPRISSVRDISRSNMAESSGSSNNRRLLRLKLTDGHSEIIAIEYSHIPSIPDDVVPGTKVRLENKATVHSGIVCLNAKMITVLGGAVSSLYEEWQMNKKYSGFSRSTLKVVHEDGTAGPPPFEKLQIGALHKPLSQHKRYSDVSLSCGKRAHLTCAEKAQSSTASQTHRFQNNESRIESTGNELKPPAHIERIEEKSSTSGSRPKEGVAYLSNCYLMEIHAAIFILTFHSAEAVPVQNQAAAQKLLQKMSQPPPRGGHRSRGRGHRGRDREEDESHLLTLEEWERRKTGANLSAPLDFPDVSQDEDLARQLQHQLDFEDFHEQQDSTTTAAENIRMSMFTFERDDGGGHGTTGFRGRGRGRGRARGRGRSRGRRG</sequence>
<evidence type="ECO:0000259" key="4">
    <source>
        <dbReference type="Pfam" id="PF08585"/>
    </source>
</evidence>
<dbReference type="Gene3D" id="2.40.50.770">
    <property type="entry name" value="RecQ-mediated genome instability protein Rmi1, C-terminal domain"/>
    <property type="match status" value="1"/>
</dbReference>
<dbReference type="InterPro" id="IPR042470">
    <property type="entry name" value="RMI1_N_C_sf"/>
</dbReference>
<keyword evidence="6" id="KW-1185">Reference proteome</keyword>
<dbReference type="PANTHER" id="PTHR13681:SF24">
    <property type="entry name" value="TUDOR DOMAIN-CONTAINING PROTEIN 3"/>
    <property type="match status" value="1"/>
</dbReference>
<feature type="region of interest" description="Disordered" evidence="3">
    <location>
        <begin position="346"/>
        <end position="374"/>
    </location>
</feature>
<dbReference type="EMBL" id="JBANQN010000012">
    <property type="protein sequence ID" value="KAK6774380.1"/>
    <property type="molecule type" value="Genomic_DNA"/>
</dbReference>
<name>A0AAN8SS26_SOLBU</name>
<feature type="compositionally biased region" description="Basic residues" evidence="3">
    <location>
        <begin position="454"/>
        <end position="473"/>
    </location>
</feature>
<comment type="caution">
    <text evidence="5">The sequence shown here is derived from an EMBL/GenBank/DDBJ whole genome shotgun (WGS) entry which is preliminary data.</text>
</comment>